<comment type="caution">
    <text evidence="1">The sequence shown here is derived from an EMBL/GenBank/DDBJ whole genome shotgun (WGS) entry which is preliminary data.</text>
</comment>
<dbReference type="EMBL" id="JARVKF010000007">
    <property type="protein sequence ID" value="KAK9426043.1"/>
    <property type="molecule type" value="Genomic_DNA"/>
</dbReference>
<proteinExistence type="predicted"/>
<dbReference type="Proteomes" id="UP001408356">
    <property type="component" value="Unassembled WGS sequence"/>
</dbReference>
<name>A0ABR2VHF3_9PEZI</name>
<protein>
    <submittedName>
        <fullName evidence="1">Uncharacterized protein</fullName>
    </submittedName>
</protein>
<reference evidence="1 2" key="1">
    <citation type="journal article" date="2024" name="J. Plant Pathol.">
        <title>Sequence and assembly of the genome of Seiridium unicorne, isolate CBS 538.82, causal agent of cypress canker disease.</title>
        <authorList>
            <person name="Scali E."/>
            <person name="Rocca G.D."/>
            <person name="Danti R."/>
            <person name="Garbelotto M."/>
            <person name="Barberini S."/>
            <person name="Baroncelli R."/>
            <person name="Emiliani G."/>
        </authorList>
    </citation>
    <scope>NUCLEOTIDE SEQUENCE [LARGE SCALE GENOMIC DNA]</scope>
    <source>
        <strain evidence="1 2">BM-138-508</strain>
    </source>
</reference>
<gene>
    <name evidence="1" type="ORF">SUNI508_12667</name>
</gene>
<sequence>MLWAPDAIRLSTFNPHVVTKEESQISRTDFHMKQQQQQQQPLLNSFANSLLSGTLIVWESDQFDGKKQGNWSHGVADDMLI</sequence>
<organism evidence="1 2">
    <name type="scientific">Seiridium unicorne</name>
    <dbReference type="NCBI Taxonomy" id="138068"/>
    <lineage>
        <taxon>Eukaryota</taxon>
        <taxon>Fungi</taxon>
        <taxon>Dikarya</taxon>
        <taxon>Ascomycota</taxon>
        <taxon>Pezizomycotina</taxon>
        <taxon>Sordariomycetes</taxon>
        <taxon>Xylariomycetidae</taxon>
        <taxon>Amphisphaeriales</taxon>
        <taxon>Sporocadaceae</taxon>
        <taxon>Seiridium</taxon>
    </lineage>
</organism>
<evidence type="ECO:0000313" key="2">
    <source>
        <dbReference type="Proteomes" id="UP001408356"/>
    </source>
</evidence>
<accession>A0ABR2VHF3</accession>
<evidence type="ECO:0000313" key="1">
    <source>
        <dbReference type="EMBL" id="KAK9426043.1"/>
    </source>
</evidence>
<keyword evidence="2" id="KW-1185">Reference proteome</keyword>